<sequence length="111" mass="12677">ALSVSNAKADFLVSPAWRTPSGDILSQARQSHNFFHQSAKVLHPQFHISLTNVRDIVASCPRLSDLRTVAINCSLGPLKLWQMHVTHIPEFGRFRYTHVTIDFPWRWGQQS</sequence>
<dbReference type="Gene3D" id="1.10.10.200">
    <property type="match status" value="1"/>
</dbReference>
<name>A0A7K6NXI1_PEDTO</name>
<feature type="non-terminal residue" evidence="10">
    <location>
        <position position="111"/>
    </location>
</feature>
<dbReference type="EMBL" id="VZRU01018774">
    <property type="protein sequence ID" value="NWW53763.1"/>
    <property type="molecule type" value="Genomic_DNA"/>
</dbReference>
<evidence type="ECO:0000259" key="9">
    <source>
        <dbReference type="PROSITE" id="PS50876"/>
    </source>
</evidence>
<feature type="non-terminal residue" evidence="10">
    <location>
        <position position="1"/>
    </location>
</feature>
<keyword evidence="5" id="KW-0255">Endonuclease</keyword>
<keyword evidence="8" id="KW-0862">Zinc</keyword>
<organism evidence="10 11">
    <name type="scientific">Pedionomus torquatus</name>
    <name type="common">Plains-wanderer</name>
    <dbReference type="NCBI Taxonomy" id="227192"/>
    <lineage>
        <taxon>Eukaryota</taxon>
        <taxon>Metazoa</taxon>
        <taxon>Chordata</taxon>
        <taxon>Craniata</taxon>
        <taxon>Vertebrata</taxon>
        <taxon>Euteleostomi</taxon>
        <taxon>Archelosauria</taxon>
        <taxon>Archosauria</taxon>
        <taxon>Dinosauria</taxon>
        <taxon>Saurischia</taxon>
        <taxon>Theropoda</taxon>
        <taxon>Coelurosauria</taxon>
        <taxon>Aves</taxon>
        <taxon>Neognathae</taxon>
        <taxon>Neoaves</taxon>
        <taxon>Charadriiformes</taxon>
        <taxon>Pedionomidae</taxon>
        <taxon>Pedionomus</taxon>
    </lineage>
</organism>
<keyword evidence="7" id="KW-0695">RNA-directed DNA polymerase</keyword>
<keyword evidence="2" id="KW-0548">Nucleotidyltransferase</keyword>
<dbReference type="PANTHER" id="PTHR41694">
    <property type="entry name" value="ENDOGENOUS RETROVIRUS GROUP K MEMBER POL PROTEIN"/>
    <property type="match status" value="1"/>
</dbReference>
<dbReference type="InterPro" id="IPR017856">
    <property type="entry name" value="Integrase-like_N"/>
</dbReference>
<dbReference type="AlphaFoldDB" id="A0A7K6NXI1"/>
<accession>A0A7K6NXI1</accession>
<evidence type="ECO:0000256" key="2">
    <source>
        <dbReference type="ARBA" id="ARBA00022695"/>
    </source>
</evidence>
<keyword evidence="6" id="KW-0378">Hydrolase</keyword>
<dbReference type="PANTHER" id="PTHR41694:SF3">
    <property type="entry name" value="RNA-DIRECTED DNA POLYMERASE-RELATED"/>
    <property type="match status" value="1"/>
</dbReference>
<dbReference type="GO" id="GO:0035613">
    <property type="term" value="F:RNA stem-loop binding"/>
    <property type="evidence" value="ECO:0007669"/>
    <property type="project" value="TreeGrafter"/>
</dbReference>
<evidence type="ECO:0000313" key="11">
    <source>
        <dbReference type="Proteomes" id="UP000565207"/>
    </source>
</evidence>
<keyword evidence="4" id="KW-0479">Metal-binding</keyword>
<evidence type="ECO:0000256" key="3">
    <source>
        <dbReference type="ARBA" id="ARBA00022722"/>
    </source>
</evidence>
<evidence type="ECO:0000256" key="8">
    <source>
        <dbReference type="PROSITE-ProRule" id="PRU00450"/>
    </source>
</evidence>
<proteinExistence type="predicted"/>
<keyword evidence="3" id="KW-0540">Nuclease</keyword>
<dbReference type="PROSITE" id="PS50876">
    <property type="entry name" value="ZF_INTEGRASE"/>
    <property type="match status" value="1"/>
</dbReference>
<dbReference type="Proteomes" id="UP000565207">
    <property type="component" value="Unassembled WGS sequence"/>
</dbReference>
<evidence type="ECO:0000256" key="1">
    <source>
        <dbReference type="ARBA" id="ARBA00022679"/>
    </source>
</evidence>
<evidence type="ECO:0000313" key="10">
    <source>
        <dbReference type="EMBL" id="NWW53763.1"/>
    </source>
</evidence>
<evidence type="ECO:0000256" key="6">
    <source>
        <dbReference type="ARBA" id="ARBA00022801"/>
    </source>
</evidence>
<gene>
    <name evidence="10" type="primary">Ervk6</name>
    <name evidence="10" type="ORF">PEDTOR_R14518</name>
</gene>
<keyword evidence="11" id="KW-1185">Reference proteome</keyword>
<keyword evidence="1" id="KW-0808">Transferase</keyword>
<evidence type="ECO:0000256" key="5">
    <source>
        <dbReference type="ARBA" id="ARBA00022759"/>
    </source>
</evidence>
<dbReference type="GO" id="GO:0004519">
    <property type="term" value="F:endonuclease activity"/>
    <property type="evidence" value="ECO:0007669"/>
    <property type="project" value="UniProtKB-KW"/>
</dbReference>
<dbReference type="GO" id="GO:0008270">
    <property type="term" value="F:zinc ion binding"/>
    <property type="evidence" value="ECO:0007669"/>
    <property type="project" value="UniProtKB-KW"/>
</dbReference>
<dbReference type="GO" id="GO:0016787">
    <property type="term" value="F:hydrolase activity"/>
    <property type="evidence" value="ECO:0007669"/>
    <property type="project" value="UniProtKB-KW"/>
</dbReference>
<dbReference type="GO" id="GO:0003964">
    <property type="term" value="F:RNA-directed DNA polymerase activity"/>
    <property type="evidence" value="ECO:0007669"/>
    <property type="project" value="UniProtKB-KW"/>
</dbReference>
<comment type="caution">
    <text evidence="10">The sequence shown here is derived from an EMBL/GenBank/DDBJ whole genome shotgun (WGS) entry which is preliminary data.</text>
</comment>
<dbReference type="SUPFAM" id="SSF46919">
    <property type="entry name" value="N-terminal Zn binding domain of HIV integrase"/>
    <property type="match status" value="1"/>
</dbReference>
<protein>
    <submittedName>
        <fullName evidence="10">POK6 protein</fullName>
    </submittedName>
</protein>
<feature type="domain" description="Integrase-type" evidence="9">
    <location>
        <begin position="23"/>
        <end position="64"/>
    </location>
</feature>
<keyword evidence="8" id="KW-0863">Zinc-finger</keyword>
<evidence type="ECO:0000256" key="7">
    <source>
        <dbReference type="ARBA" id="ARBA00022918"/>
    </source>
</evidence>
<dbReference type="Pfam" id="PF02022">
    <property type="entry name" value="Integrase_Zn"/>
    <property type="match status" value="1"/>
</dbReference>
<dbReference type="InterPro" id="IPR003308">
    <property type="entry name" value="Integrase_Zn-bd_dom_N"/>
</dbReference>
<reference evidence="10 11" key="1">
    <citation type="submission" date="2019-09" db="EMBL/GenBank/DDBJ databases">
        <title>Bird 10,000 Genomes (B10K) Project - Family phase.</title>
        <authorList>
            <person name="Zhang G."/>
        </authorList>
    </citation>
    <scope>NUCLEOTIDE SEQUENCE [LARGE SCALE GENOMIC DNA]</scope>
    <source>
        <strain evidence="10">B10K-DU-029-80</strain>
        <tissue evidence="10">Muscle</tissue>
    </source>
</reference>
<evidence type="ECO:0000256" key="4">
    <source>
        <dbReference type="ARBA" id="ARBA00022723"/>
    </source>
</evidence>